<evidence type="ECO:0000313" key="1">
    <source>
        <dbReference type="EMBL" id="MBL7627664.1"/>
    </source>
</evidence>
<dbReference type="EMBL" id="JAEACQ010000163">
    <property type="protein sequence ID" value="MBL7627664.1"/>
    <property type="molecule type" value="Genomic_DNA"/>
</dbReference>
<keyword evidence="2" id="KW-1185">Reference proteome</keyword>
<evidence type="ECO:0008006" key="3">
    <source>
        <dbReference type="Google" id="ProtNLM"/>
    </source>
</evidence>
<organism evidence="1 2">
    <name type="scientific">Frankia nepalensis</name>
    <dbReference type="NCBI Taxonomy" id="1836974"/>
    <lineage>
        <taxon>Bacteria</taxon>
        <taxon>Bacillati</taxon>
        <taxon>Actinomycetota</taxon>
        <taxon>Actinomycetes</taxon>
        <taxon>Frankiales</taxon>
        <taxon>Frankiaceae</taxon>
        <taxon>Frankia</taxon>
    </lineage>
</organism>
<dbReference type="SUPFAM" id="SSF52540">
    <property type="entry name" value="P-loop containing nucleoside triphosphate hydrolases"/>
    <property type="match status" value="1"/>
</dbReference>
<evidence type="ECO:0000313" key="2">
    <source>
        <dbReference type="Proteomes" id="UP000604475"/>
    </source>
</evidence>
<dbReference type="InterPro" id="IPR027417">
    <property type="entry name" value="P-loop_NTPase"/>
</dbReference>
<dbReference type="Gene3D" id="1.25.40.10">
    <property type="entry name" value="Tetratricopeptide repeat domain"/>
    <property type="match status" value="1"/>
</dbReference>
<name>A0A937RF20_9ACTN</name>
<accession>A0A937RF20</accession>
<reference evidence="1" key="1">
    <citation type="submission" date="2020-12" db="EMBL/GenBank/DDBJ databases">
        <title>Genomic characterization of non-nitrogen-fixing Frankia strains.</title>
        <authorList>
            <person name="Carlos-Shanley C."/>
            <person name="Guerra T."/>
            <person name="Hahn D."/>
        </authorList>
    </citation>
    <scope>NUCLEOTIDE SEQUENCE</scope>
    <source>
        <strain evidence="1">CN6</strain>
    </source>
</reference>
<dbReference type="InterPro" id="IPR011990">
    <property type="entry name" value="TPR-like_helical_dom_sf"/>
</dbReference>
<gene>
    <name evidence="1" type="ORF">I7412_10885</name>
</gene>
<dbReference type="Proteomes" id="UP000604475">
    <property type="component" value="Unassembled WGS sequence"/>
</dbReference>
<sequence>MPIGSTIVVRLDAGSSIEGVLREIDDECLVIDAVDGEIILVAEAIEMVQRRDLRPAAELAPSRESPVPLTAAPVTADTAPVAWPSLPPAPAAPPPASITPPDLPVALETALAELRAAAARTSLDVSIPAFETPAGRDEAIHLRLISELDVVRNRYQYALKMRDADRVLDCITRLEAIADQYDAPELLRTAAQLAWPLGERERALDLFADAADVLEDGPSCRDLAMAQRLAGERELAPATLAGCVHEGTAPDDVALRALTALVAVQGEGAAELAGLVRTAARWPATEARLAVLVSGLLCADRSKLAGFPADQWNLPSLDAAAFMIAADAVAGGAVIVHGASDGTGAATPNLPPRPDTAMMAADGVPAAAPATPLAMPSRPPEARSGVEDPDVAVIADEIRGFLARRDLASAESALKRLQALAPGYPITWDLQRRVTGARTAHTVPSPSPATIAPVSISPHKRDLTMHPSLLMSRAEAAARRGDTDGVLRTLAAMAEDDALSAMDVRKIALVLGNKQQSRATALTVLERYRSRFTTRQELRDWLQTRSTILEHAGRWSEALDVLHEMLSEASPPDERLVLVRRINRALTKTYRHDEAKEFLAAELRRNPDQPAVTELIYQLDHVIATGMFSKVEATAQEEAAESGGLSPLLLFHLERCEYRGVPPDKVRSNNVTLNDIRHLDNMLQGPGGRSGTKIPRERADYNLSAARILQDLGITDGRFRSRLQNFAAAMGDHCVVEAQHADVIRTYYLEAINVRPEWGELVDVKLRQLVRSFVRGDDQLLESGKLLHLEPLLQSVMATKQLAIPVLSTLLPTVGKIKTRLIGRIWADRDTRELFQTALQKYLLTPMPVENQETFTRAWGAAAQQDRARQESYRDLSVLAGVPVLTAIDRHTRALDVIAKQMDGYAPLTDVNRLKNCAKVVDQLRQYAAPIKYVERERLAGSVTHTIQEHRYEIEKAPTVFSLQYLHPYLTALEKNLTEHFDAYDTAAAPENLKVELVVDRYLPDGAKVNVQLRVSNHSPDASPVSNVALTVLPSDDYESEPQPVPVAASIAADESKTCQIKLVASRRAVEQELMTLACEVSFTLRSGEQKTAAVDAKSIRLHADEEWREIPNPYIAGVKVEDPEMFKGRGRLIADVLATVTGSGHGSVVMYGQKRAGKSSVLYHLQNAIELPHVAASYDCGWLTDSVGNMTANRSLADFLHGIADAFQFRLRILAEEHGVSAPPRPDLDQIRIAPQQRFNEYMRELVEVWMRRTAPFAHSRLVLLLDEFSLLHKWIRTGNVPPDFMKGWKAILDRGHFRCALVGNDLMPRFIEEFPNEFQVIKRERVSYLDPTSALELIRDPILQPDGGSRYRGDADTRVLQLTGHSAYYIQLFCHALVNHMNSEDVRAPAIGPADVDAVADGLVRNLPIKEFDNLLTPGDAEVTDISDELVMEVLRATRKDSGSKMYHEADQTSHPQADRVLADLANREVVTRLSSNRFRLQVGLFSEWLQHQWS</sequence>
<dbReference type="RefSeq" id="WP_202998954.1">
    <property type="nucleotide sequence ID" value="NZ_JADWYU010000195.1"/>
</dbReference>
<proteinExistence type="predicted"/>
<protein>
    <recommendedName>
        <fullName evidence="3">Orc1-like AAA ATPase domain-containing protein</fullName>
    </recommendedName>
</protein>
<comment type="caution">
    <text evidence="1">The sequence shown here is derived from an EMBL/GenBank/DDBJ whole genome shotgun (WGS) entry which is preliminary data.</text>
</comment>
<dbReference type="Gene3D" id="3.40.50.300">
    <property type="entry name" value="P-loop containing nucleotide triphosphate hydrolases"/>
    <property type="match status" value="1"/>
</dbReference>